<accession>A0A3B0XE72</accession>
<evidence type="ECO:0000313" key="1">
    <source>
        <dbReference type="EMBL" id="VAW65971.1"/>
    </source>
</evidence>
<organism evidence="1">
    <name type="scientific">hydrothermal vent metagenome</name>
    <dbReference type="NCBI Taxonomy" id="652676"/>
    <lineage>
        <taxon>unclassified sequences</taxon>
        <taxon>metagenomes</taxon>
        <taxon>ecological metagenomes</taxon>
    </lineage>
</organism>
<gene>
    <name evidence="1" type="ORF">MNBD_GAMMA10-620</name>
</gene>
<proteinExistence type="predicted"/>
<sequence length="29" mass="3385">MEKFINNIVQGNFSEVLLEHTDADFLEKC</sequence>
<name>A0A3B0XE72_9ZZZZ</name>
<reference evidence="1" key="1">
    <citation type="submission" date="2018-06" db="EMBL/GenBank/DDBJ databases">
        <authorList>
            <person name="Zhirakovskaya E."/>
        </authorList>
    </citation>
    <scope>NUCLEOTIDE SEQUENCE</scope>
</reference>
<protein>
    <submittedName>
        <fullName evidence="1">Uncharacterized protein</fullName>
    </submittedName>
</protein>
<dbReference type="EMBL" id="UOFJ01000200">
    <property type="protein sequence ID" value="VAW65971.1"/>
    <property type="molecule type" value="Genomic_DNA"/>
</dbReference>
<dbReference type="AlphaFoldDB" id="A0A3B0XE72"/>
<feature type="non-terminal residue" evidence="1">
    <location>
        <position position="29"/>
    </location>
</feature>